<sequence length="230" mass="24480">MKAMILAAGRGERMRPLTDVTPKPLLEVGGQPLIAWHLARLAAAGIHDVVINHAWLGEQIEAVLGDGSQWGVRIQYSAESTALETAAGIARALPLLGDAPFLVVNGDVLTDVDFVALSQTAAQLNPQTHWAHLMLVPKAGYPTGRDLSLRAGLVVPCQSDDQPLTFCGVAAYHPQFFADVPSDQAMPLLPCLLTAMAAGRVSGECHHGQWLDVGTVERLALARAQYAAKL</sequence>
<reference evidence="4 5" key="1">
    <citation type="submission" date="2020-05" db="EMBL/GenBank/DDBJ databases">
        <title>Complete genome sequence of Deefgea sp. D17.</title>
        <authorList>
            <person name="Bae J.-W."/>
            <person name="Han J.E."/>
        </authorList>
    </citation>
    <scope>NUCLEOTIDE SEQUENCE [LARGE SCALE GENOMIC DNA]</scope>
    <source>
        <strain evidence="4 5">D17</strain>
    </source>
</reference>
<evidence type="ECO:0000256" key="1">
    <source>
        <dbReference type="ARBA" id="ARBA00022679"/>
    </source>
</evidence>
<dbReference type="PANTHER" id="PTHR43584:SF8">
    <property type="entry name" value="N-ACETYLMURAMATE ALPHA-1-PHOSPHATE URIDYLYLTRANSFERASE"/>
    <property type="match status" value="1"/>
</dbReference>
<dbReference type="AlphaFoldDB" id="A0A6M8SZE1"/>
<dbReference type="CDD" id="cd06422">
    <property type="entry name" value="NTP_transferase_like_1"/>
    <property type="match status" value="1"/>
</dbReference>
<keyword evidence="2" id="KW-0548">Nucleotidyltransferase</keyword>
<name>A0A6M8SZE1_9NEIS</name>
<dbReference type="Pfam" id="PF00483">
    <property type="entry name" value="NTP_transferase"/>
    <property type="match status" value="1"/>
</dbReference>
<keyword evidence="1 4" id="KW-0808">Transferase</keyword>
<dbReference type="PANTHER" id="PTHR43584">
    <property type="entry name" value="NUCLEOTIDYL TRANSFERASE"/>
    <property type="match status" value="1"/>
</dbReference>
<dbReference type="Gene3D" id="3.90.550.10">
    <property type="entry name" value="Spore Coat Polysaccharide Biosynthesis Protein SpsA, Chain A"/>
    <property type="match status" value="1"/>
</dbReference>
<dbReference type="GO" id="GO:0016779">
    <property type="term" value="F:nucleotidyltransferase activity"/>
    <property type="evidence" value="ECO:0007669"/>
    <property type="project" value="UniProtKB-KW"/>
</dbReference>
<evidence type="ECO:0000313" key="4">
    <source>
        <dbReference type="EMBL" id="QKJ67147.1"/>
    </source>
</evidence>
<dbReference type="SUPFAM" id="SSF53448">
    <property type="entry name" value="Nucleotide-diphospho-sugar transferases"/>
    <property type="match status" value="1"/>
</dbReference>
<evidence type="ECO:0000256" key="2">
    <source>
        <dbReference type="ARBA" id="ARBA00022695"/>
    </source>
</evidence>
<dbReference type="NCBIfam" id="NF045761">
    <property type="entry name" value="NAMPUrTaseMurU"/>
    <property type="match status" value="1"/>
</dbReference>
<dbReference type="InterPro" id="IPR054790">
    <property type="entry name" value="MurU"/>
</dbReference>
<organism evidence="4 5">
    <name type="scientific">Deefgea piscis</name>
    <dbReference type="NCBI Taxonomy" id="2739061"/>
    <lineage>
        <taxon>Bacteria</taxon>
        <taxon>Pseudomonadati</taxon>
        <taxon>Pseudomonadota</taxon>
        <taxon>Betaproteobacteria</taxon>
        <taxon>Neisseriales</taxon>
        <taxon>Chitinibacteraceae</taxon>
        <taxon>Deefgea</taxon>
    </lineage>
</organism>
<evidence type="ECO:0000259" key="3">
    <source>
        <dbReference type="Pfam" id="PF00483"/>
    </source>
</evidence>
<feature type="domain" description="Nucleotidyl transferase" evidence="3">
    <location>
        <begin position="2"/>
        <end position="131"/>
    </location>
</feature>
<dbReference type="RefSeq" id="WP_173533650.1">
    <property type="nucleotide sequence ID" value="NZ_CP054143.1"/>
</dbReference>
<protein>
    <submittedName>
        <fullName evidence="4">Nucleotidyltransferase family protein</fullName>
    </submittedName>
</protein>
<accession>A0A6M8SZE1</accession>
<dbReference type="InterPro" id="IPR050065">
    <property type="entry name" value="GlmU-like"/>
</dbReference>
<dbReference type="EMBL" id="CP054143">
    <property type="protein sequence ID" value="QKJ67147.1"/>
    <property type="molecule type" value="Genomic_DNA"/>
</dbReference>
<proteinExistence type="predicted"/>
<keyword evidence="5" id="KW-1185">Reference proteome</keyword>
<dbReference type="InterPro" id="IPR029044">
    <property type="entry name" value="Nucleotide-diphossugar_trans"/>
</dbReference>
<gene>
    <name evidence="4" type="ORF">HQN60_10805</name>
</gene>
<dbReference type="InterPro" id="IPR005835">
    <property type="entry name" value="NTP_transferase_dom"/>
</dbReference>
<dbReference type="KEGG" id="dee:HQN60_10805"/>
<evidence type="ECO:0000313" key="5">
    <source>
        <dbReference type="Proteomes" id="UP000504844"/>
    </source>
</evidence>
<dbReference type="Proteomes" id="UP000504844">
    <property type="component" value="Chromosome"/>
</dbReference>